<evidence type="ECO:0000313" key="3">
    <source>
        <dbReference type="Proteomes" id="UP000622890"/>
    </source>
</evidence>
<protein>
    <submittedName>
        <fullName evidence="2">Uncharacterized protein</fullName>
    </submittedName>
</protein>
<dbReference type="EMBL" id="JAEPBG010000026">
    <property type="protein sequence ID" value="MBK4738750.1"/>
    <property type="molecule type" value="Genomic_DNA"/>
</dbReference>
<accession>A0A934SY84</accession>
<dbReference type="AlphaFoldDB" id="A0A934SY84"/>
<name>A0A934SY84_9BURK</name>
<comment type="caution">
    <text evidence="2">The sequence shown here is derived from an EMBL/GenBank/DDBJ whole genome shotgun (WGS) entry which is preliminary data.</text>
</comment>
<reference evidence="2" key="1">
    <citation type="submission" date="2021-01" db="EMBL/GenBank/DDBJ databases">
        <title>Genome sequence of strain Noviherbaspirillum sp. DKR-6.</title>
        <authorList>
            <person name="Chaudhary D.K."/>
        </authorList>
    </citation>
    <scope>NUCLEOTIDE SEQUENCE</scope>
    <source>
        <strain evidence="2">DKR-6</strain>
    </source>
</reference>
<organism evidence="2 3">
    <name type="scientific">Noviherbaspirillum pedocola</name>
    <dbReference type="NCBI Taxonomy" id="2801341"/>
    <lineage>
        <taxon>Bacteria</taxon>
        <taxon>Pseudomonadati</taxon>
        <taxon>Pseudomonadota</taxon>
        <taxon>Betaproteobacteria</taxon>
        <taxon>Burkholderiales</taxon>
        <taxon>Oxalobacteraceae</taxon>
        <taxon>Noviherbaspirillum</taxon>
    </lineage>
</organism>
<sequence length="267" mass="28351">MFIVLLALFANVLLSVLGGMAVQLAGERDDMASEVQADDVAIVGQALDGYFKQNAAFPASLSALASTPGFEYTNAFAQDTSRYGYQLAAGVDDGKNVFDRAAVFALDTRIGQTPAQYVAANTACGTSFAVAEAWCGTAAIAPWSRLEGRNYINGEDAMQYARQARATKKIARYFHANPSFPAMSTNPDSLAHLVGYGGTAKNCGGTFVLWGKVQLDCADLFSIWGAPVYVQMVSGTHLQLYASSPKSMQQSPAPGTPYQPTTDLTVP</sequence>
<feature type="region of interest" description="Disordered" evidence="1">
    <location>
        <begin position="245"/>
        <end position="267"/>
    </location>
</feature>
<evidence type="ECO:0000313" key="2">
    <source>
        <dbReference type="EMBL" id="MBK4738750.1"/>
    </source>
</evidence>
<evidence type="ECO:0000256" key="1">
    <source>
        <dbReference type="SAM" id="MobiDB-lite"/>
    </source>
</evidence>
<gene>
    <name evidence="2" type="ORF">JJB74_29410</name>
</gene>
<dbReference type="Proteomes" id="UP000622890">
    <property type="component" value="Unassembled WGS sequence"/>
</dbReference>
<dbReference type="RefSeq" id="WP_200598123.1">
    <property type="nucleotide sequence ID" value="NZ_JAEPBG010000026.1"/>
</dbReference>
<proteinExistence type="predicted"/>
<keyword evidence="3" id="KW-1185">Reference proteome</keyword>